<dbReference type="Proteomes" id="UP000199392">
    <property type="component" value="Unassembled WGS sequence"/>
</dbReference>
<name>A0A1I6WEA1_9RHOB</name>
<dbReference type="SUPFAM" id="SSF53756">
    <property type="entry name" value="UDP-Glycosyltransferase/glycogen phosphorylase"/>
    <property type="match status" value="1"/>
</dbReference>
<dbReference type="STRING" id="311180.SAMN04488050_11921"/>
<dbReference type="RefSeq" id="WP_092430504.1">
    <property type="nucleotide sequence ID" value="NZ_FNCL01000020.1"/>
</dbReference>
<protein>
    <recommendedName>
        <fullName evidence="3">Glycosyltransferase family 1 protein</fullName>
    </recommendedName>
</protein>
<evidence type="ECO:0000313" key="2">
    <source>
        <dbReference type="Proteomes" id="UP000199392"/>
    </source>
</evidence>
<evidence type="ECO:0008006" key="3">
    <source>
        <dbReference type="Google" id="ProtNLM"/>
    </source>
</evidence>
<dbReference type="OrthoDB" id="8549922at2"/>
<evidence type="ECO:0000313" key="1">
    <source>
        <dbReference type="EMBL" id="SFT24315.1"/>
    </source>
</evidence>
<organism evidence="1 2">
    <name type="scientific">Alloyangia pacifica</name>
    <dbReference type="NCBI Taxonomy" id="311180"/>
    <lineage>
        <taxon>Bacteria</taxon>
        <taxon>Pseudomonadati</taxon>
        <taxon>Pseudomonadota</taxon>
        <taxon>Alphaproteobacteria</taxon>
        <taxon>Rhodobacterales</taxon>
        <taxon>Roseobacteraceae</taxon>
        <taxon>Alloyangia</taxon>
    </lineage>
</organism>
<dbReference type="AlphaFoldDB" id="A0A1I6WEA1"/>
<sequence length="384" mass="42042">MSQTSVDIAVVTDPRFSGGTASSVISDVASFLRLGLSVGLVLIRSRFFDSSADQANPQVLALRDLPGVKVMGGEVHANLAFLHHPMAFFRGVEDTIAIRAPSSVLVAHHPPFRGDGSLEYNPLTVERQVLRSLGCRPRWSPVSGTIRAQLRCFAPFLALTCEDWVNTFDAGSWRAELPAFTDGRAVVGRHGRADALKWPERFEEAVGPLSPGAGWKTRIMGLPPGLEQQIAAAGVDWDLVPFNAEPVPDFLRSLDAFCYFYHRLWVEAFGRTIGEAILMERPCVLDPRLEANFGELAYYCRPAEATACLEHLRTHPQATQNACRVARSRAVERFGDASIARRLRALFADPGTRSRLGPKSATAPQTLRKVVGLALREQAEATSV</sequence>
<keyword evidence="2" id="KW-1185">Reference proteome</keyword>
<proteinExistence type="predicted"/>
<dbReference type="Gene3D" id="3.40.50.2000">
    <property type="entry name" value="Glycogen Phosphorylase B"/>
    <property type="match status" value="1"/>
</dbReference>
<accession>A0A1I6WEA1</accession>
<gene>
    <name evidence="1" type="ORF">SAMN04488050_11921</name>
</gene>
<dbReference type="EMBL" id="FOZW01000019">
    <property type="protein sequence ID" value="SFT24315.1"/>
    <property type="molecule type" value="Genomic_DNA"/>
</dbReference>
<reference evidence="2" key="1">
    <citation type="submission" date="2016-10" db="EMBL/GenBank/DDBJ databases">
        <authorList>
            <person name="Varghese N."/>
            <person name="Submissions S."/>
        </authorList>
    </citation>
    <scope>NUCLEOTIDE SEQUENCE [LARGE SCALE GENOMIC DNA]</scope>
    <source>
        <strain evidence="2">DSM 26894</strain>
    </source>
</reference>